<dbReference type="OrthoDB" id="8770688at2"/>
<keyword evidence="7" id="KW-1185">Reference proteome</keyword>
<evidence type="ECO:0000313" key="6">
    <source>
        <dbReference type="EMBL" id="SAK59962.1"/>
    </source>
</evidence>
<dbReference type="Gene3D" id="1.10.260.40">
    <property type="entry name" value="lambda repressor-like DNA-binding domains"/>
    <property type="match status" value="1"/>
</dbReference>
<sequence length="370" mass="39895">MEASDGAADKSTAFNEPRSEPLTFENIASAGQPLLADVARLAGVSTATVSRFLNEPSKVTARTRAKVQAAVDQLDWVPNAAARSLVSRRSYAVGAIVPTLEHEKFHQQLQAFQSRLGVEGLAVFVACSSYDPAEGYRQARGMIARGVDALALVGDDYPDALFELLAAKGIPYVVTFGKREDSHHPCVGIEHARAYELMTQRLLALGHQRFGVIFQSQKDNSRVQARLKAIHATLARNGFAIRPQHLAVIPDNSIVRIPFARKAFRQLMSEAPVPTAIMCGNDTLAIGALLEANAMGLDVPGVVSISGCDDIELAAQFQPPLTTIRVPDREMGELAAEYLIDRIAGKSPGYPAMLDVSLIERESTGPVPTQ</sequence>
<dbReference type="EMBL" id="FCOJ02000016">
    <property type="protein sequence ID" value="SAK59962.1"/>
    <property type="molecule type" value="Genomic_DNA"/>
</dbReference>
<dbReference type="PANTHER" id="PTHR30146">
    <property type="entry name" value="LACI-RELATED TRANSCRIPTIONAL REPRESSOR"/>
    <property type="match status" value="1"/>
</dbReference>
<dbReference type="GO" id="GO:0000976">
    <property type="term" value="F:transcription cis-regulatory region binding"/>
    <property type="evidence" value="ECO:0007669"/>
    <property type="project" value="TreeGrafter"/>
</dbReference>
<comment type="caution">
    <text evidence="6">The sequence shown here is derived from an EMBL/GenBank/DDBJ whole genome shotgun (WGS) entry which is preliminary data.</text>
</comment>
<dbReference type="PROSITE" id="PS00356">
    <property type="entry name" value="HTH_LACI_1"/>
    <property type="match status" value="1"/>
</dbReference>
<feature type="region of interest" description="Disordered" evidence="4">
    <location>
        <begin position="1"/>
        <end position="20"/>
    </location>
</feature>
<organism evidence="6 7">
    <name type="scientific">Caballeronia glebae</name>
    <dbReference type="NCBI Taxonomy" id="1777143"/>
    <lineage>
        <taxon>Bacteria</taxon>
        <taxon>Pseudomonadati</taxon>
        <taxon>Pseudomonadota</taxon>
        <taxon>Betaproteobacteria</taxon>
        <taxon>Burkholderiales</taxon>
        <taxon>Burkholderiaceae</taxon>
        <taxon>Caballeronia</taxon>
    </lineage>
</organism>
<dbReference type="Gene3D" id="3.40.50.2300">
    <property type="match status" value="2"/>
</dbReference>
<dbReference type="InterPro" id="IPR000843">
    <property type="entry name" value="HTH_LacI"/>
</dbReference>
<dbReference type="Pfam" id="PF13377">
    <property type="entry name" value="Peripla_BP_3"/>
    <property type="match status" value="1"/>
</dbReference>
<dbReference type="CDD" id="cd01392">
    <property type="entry name" value="HTH_LacI"/>
    <property type="match status" value="1"/>
</dbReference>
<dbReference type="SUPFAM" id="SSF53822">
    <property type="entry name" value="Periplasmic binding protein-like I"/>
    <property type="match status" value="1"/>
</dbReference>
<feature type="domain" description="HTH lacI-type" evidence="5">
    <location>
        <begin position="33"/>
        <end position="87"/>
    </location>
</feature>
<dbReference type="STRING" id="1777143.AWB82_02764"/>
<dbReference type="PANTHER" id="PTHR30146:SF138">
    <property type="entry name" value="TRANSCRIPTIONAL REGULATORY PROTEIN"/>
    <property type="match status" value="1"/>
</dbReference>
<keyword evidence="3" id="KW-0804">Transcription</keyword>
<evidence type="ECO:0000256" key="3">
    <source>
        <dbReference type="ARBA" id="ARBA00023163"/>
    </source>
</evidence>
<keyword evidence="1" id="KW-0805">Transcription regulation</keyword>
<dbReference type="PROSITE" id="PS50932">
    <property type="entry name" value="HTH_LACI_2"/>
    <property type="match status" value="1"/>
</dbReference>
<dbReference type="InterPro" id="IPR046335">
    <property type="entry name" value="LacI/GalR-like_sensor"/>
</dbReference>
<evidence type="ECO:0000313" key="7">
    <source>
        <dbReference type="Proteomes" id="UP000054596"/>
    </source>
</evidence>
<protein>
    <submittedName>
        <fullName evidence="6">LacI family transcription regulator</fullName>
    </submittedName>
</protein>
<evidence type="ECO:0000256" key="1">
    <source>
        <dbReference type="ARBA" id="ARBA00023015"/>
    </source>
</evidence>
<reference evidence="6" key="1">
    <citation type="submission" date="2016-01" db="EMBL/GenBank/DDBJ databases">
        <authorList>
            <person name="Peeters C."/>
        </authorList>
    </citation>
    <scope>NUCLEOTIDE SEQUENCE [LARGE SCALE GENOMIC DNA]</scope>
    <source>
        <strain evidence="6">LMG 29325</strain>
    </source>
</reference>
<evidence type="ECO:0000256" key="4">
    <source>
        <dbReference type="SAM" id="MobiDB-lite"/>
    </source>
</evidence>
<dbReference type="InterPro" id="IPR010982">
    <property type="entry name" value="Lambda_DNA-bd_dom_sf"/>
</dbReference>
<dbReference type="CDD" id="cd06273">
    <property type="entry name" value="PBP1_LacI-like"/>
    <property type="match status" value="1"/>
</dbReference>
<dbReference type="SUPFAM" id="SSF47413">
    <property type="entry name" value="lambda repressor-like DNA-binding domains"/>
    <property type="match status" value="1"/>
</dbReference>
<evidence type="ECO:0000259" key="5">
    <source>
        <dbReference type="PROSITE" id="PS50932"/>
    </source>
</evidence>
<dbReference type="GO" id="GO:0003700">
    <property type="term" value="F:DNA-binding transcription factor activity"/>
    <property type="evidence" value="ECO:0007669"/>
    <property type="project" value="TreeGrafter"/>
</dbReference>
<keyword evidence="2" id="KW-0238">DNA-binding</keyword>
<dbReference type="Proteomes" id="UP000054596">
    <property type="component" value="Unassembled WGS sequence"/>
</dbReference>
<gene>
    <name evidence="6" type="ORF">AWB82_02764</name>
</gene>
<dbReference type="SMART" id="SM00354">
    <property type="entry name" value="HTH_LACI"/>
    <property type="match status" value="1"/>
</dbReference>
<dbReference type="InterPro" id="IPR028082">
    <property type="entry name" value="Peripla_BP_I"/>
</dbReference>
<name>A0A158AQ76_9BURK</name>
<dbReference type="RefSeq" id="WP_086967863.1">
    <property type="nucleotide sequence ID" value="NZ_FCOJ02000016.1"/>
</dbReference>
<evidence type="ECO:0000256" key="2">
    <source>
        <dbReference type="ARBA" id="ARBA00023125"/>
    </source>
</evidence>
<proteinExistence type="predicted"/>
<dbReference type="AlphaFoldDB" id="A0A158AQ76"/>
<accession>A0A158AQ76</accession>
<dbReference type="Pfam" id="PF00356">
    <property type="entry name" value="LacI"/>
    <property type="match status" value="1"/>
</dbReference>